<protein>
    <submittedName>
        <fullName evidence="3">Nucleoside-diphosphate-sugar epimerase</fullName>
    </submittedName>
</protein>
<dbReference type="GO" id="GO:0004029">
    <property type="term" value="F:aldehyde dehydrogenase (NAD+) activity"/>
    <property type="evidence" value="ECO:0007669"/>
    <property type="project" value="TreeGrafter"/>
</dbReference>
<dbReference type="Proteomes" id="UP000238312">
    <property type="component" value="Unassembled WGS sequence"/>
</dbReference>
<dbReference type="PANTHER" id="PTHR48079:SF6">
    <property type="entry name" value="NAD(P)-BINDING DOMAIN-CONTAINING PROTEIN-RELATED"/>
    <property type="match status" value="1"/>
</dbReference>
<proteinExistence type="predicted"/>
<dbReference type="OrthoDB" id="9787292at2"/>
<dbReference type="Gene3D" id="3.40.50.720">
    <property type="entry name" value="NAD(P)-binding Rossmann-like Domain"/>
    <property type="match status" value="1"/>
</dbReference>
<dbReference type="InterPro" id="IPR051783">
    <property type="entry name" value="NAD(P)-dependent_oxidoreduct"/>
</dbReference>
<evidence type="ECO:0000313" key="3">
    <source>
        <dbReference type="EMBL" id="PRX50796.1"/>
    </source>
</evidence>
<dbReference type="SUPFAM" id="SSF51735">
    <property type="entry name" value="NAD(P)-binding Rossmann-fold domains"/>
    <property type="match status" value="1"/>
</dbReference>
<evidence type="ECO:0000313" key="4">
    <source>
        <dbReference type="Proteomes" id="UP000238312"/>
    </source>
</evidence>
<gene>
    <name evidence="3" type="ORF">B0I32_13626</name>
</gene>
<sequence length="337" mass="34526">MNVLVVGATGFVGGAVARHLATRGHTVTGLARSGEAAARLTAQGITPVAGDLPGPPGGRSEPSGDFSGPSGDEPGGLSGVSGTGQEERGRFEAVLAAAGRADAVIFAAQPDPGTEERAVAGLLDALAGTGKTFVFTSGTGVLIQRMGGAWSEDSFGEDDPFTVEPLAARRLGVERSVRAAAERQVRSLVIRPGLIWGPGDHGHLSMIYGSVAATGAACYVGEGLNTYSNVHIDDVVRLFALALEKGAAGALYHAVAGEIPNRWIAEAVADDLGCGTRTLTPEEAAGVWGDMGGLILAGSSRCRAPRTRGELGWTPAHTDMLTMIGEPRLRNLADRPT</sequence>
<dbReference type="InterPro" id="IPR036291">
    <property type="entry name" value="NAD(P)-bd_dom_sf"/>
</dbReference>
<feature type="compositionally biased region" description="Gly residues" evidence="1">
    <location>
        <begin position="73"/>
        <end position="82"/>
    </location>
</feature>
<dbReference type="RefSeq" id="WP_146178631.1">
    <property type="nucleotide sequence ID" value="NZ_PVNG01000036.1"/>
</dbReference>
<comment type="caution">
    <text evidence="3">The sequence shown here is derived from an EMBL/GenBank/DDBJ whole genome shotgun (WGS) entry which is preliminary data.</text>
</comment>
<accession>A0A2T0M247</accession>
<name>A0A2T0M247_9ACTN</name>
<organism evidence="3 4">
    <name type="scientific">Nonomuraea fuscirosea</name>
    <dbReference type="NCBI Taxonomy" id="1291556"/>
    <lineage>
        <taxon>Bacteria</taxon>
        <taxon>Bacillati</taxon>
        <taxon>Actinomycetota</taxon>
        <taxon>Actinomycetes</taxon>
        <taxon>Streptosporangiales</taxon>
        <taxon>Streptosporangiaceae</taxon>
        <taxon>Nonomuraea</taxon>
    </lineage>
</organism>
<keyword evidence="4" id="KW-1185">Reference proteome</keyword>
<dbReference type="GO" id="GO:0005737">
    <property type="term" value="C:cytoplasm"/>
    <property type="evidence" value="ECO:0007669"/>
    <property type="project" value="TreeGrafter"/>
</dbReference>
<reference evidence="3 4" key="1">
    <citation type="submission" date="2018-03" db="EMBL/GenBank/DDBJ databases">
        <title>Genomic Encyclopedia of Type Strains, Phase III (KMG-III): the genomes of soil and plant-associated and newly described type strains.</title>
        <authorList>
            <person name="Whitman W."/>
        </authorList>
    </citation>
    <scope>NUCLEOTIDE SEQUENCE [LARGE SCALE GENOMIC DNA]</scope>
    <source>
        <strain evidence="3 4">CGMCC 4.7104</strain>
    </source>
</reference>
<feature type="domain" description="NmrA-like" evidence="2">
    <location>
        <begin position="3"/>
        <end position="137"/>
    </location>
</feature>
<evidence type="ECO:0000259" key="2">
    <source>
        <dbReference type="Pfam" id="PF05368"/>
    </source>
</evidence>
<feature type="region of interest" description="Disordered" evidence="1">
    <location>
        <begin position="45"/>
        <end position="85"/>
    </location>
</feature>
<dbReference type="InterPro" id="IPR008030">
    <property type="entry name" value="NmrA-like"/>
</dbReference>
<dbReference type="AlphaFoldDB" id="A0A2T0M247"/>
<evidence type="ECO:0000256" key="1">
    <source>
        <dbReference type="SAM" id="MobiDB-lite"/>
    </source>
</evidence>
<dbReference type="Pfam" id="PF05368">
    <property type="entry name" value="NmrA"/>
    <property type="match status" value="1"/>
</dbReference>
<dbReference type="EMBL" id="PVNG01000036">
    <property type="protein sequence ID" value="PRX50796.1"/>
    <property type="molecule type" value="Genomic_DNA"/>
</dbReference>
<dbReference type="PANTHER" id="PTHR48079">
    <property type="entry name" value="PROTEIN YEEZ"/>
    <property type="match status" value="1"/>
</dbReference>